<dbReference type="PANTHER" id="PTHR24363">
    <property type="entry name" value="SERINE/THREONINE PROTEIN KINASE"/>
    <property type="match status" value="1"/>
</dbReference>
<dbReference type="Proteomes" id="UP000620559">
    <property type="component" value="Unassembled WGS sequence"/>
</dbReference>
<evidence type="ECO:0000256" key="3">
    <source>
        <dbReference type="ARBA" id="ARBA00022679"/>
    </source>
</evidence>
<proteinExistence type="predicted"/>
<dbReference type="InterPro" id="IPR017441">
    <property type="entry name" value="Protein_kinase_ATP_BS"/>
</dbReference>
<dbReference type="Gene3D" id="1.10.510.10">
    <property type="entry name" value="Transferase(Phosphotransferase) domain 1"/>
    <property type="match status" value="1"/>
</dbReference>
<dbReference type="EC" id="2.7.11.1" evidence="1"/>
<evidence type="ECO:0000256" key="2">
    <source>
        <dbReference type="ARBA" id="ARBA00022527"/>
    </source>
</evidence>
<name>A0A8J7F4U2_9CYAN</name>
<dbReference type="InterPro" id="IPR000719">
    <property type="entry name" value="Prot_kinase_dom"/>
</dbReference>
<organism evidence="12 13">
    <name type="scientific">Plectonema cf. radiosum LEGE 06105</name>
    <dbReference type="NCBI Taxonomy" id="945769"/>
    <lineage>
        <taxon>Bacteria</taxon>
        <taxon>Bacillati</taxon>
        <taxon>Cyanobacteriota</taxon>
        <taxon>Cyanophyceae</taxon>
        <taxon>Oscillatoriophycideae</taxon>
        <taxon>Oscillatoriales</taxon>
        <taxon>Microcoleaceae</taxon>
        <taxon>Plectonema</taxon>
    </lineage>
</organism>
<evidence type="ECO:0000256" key="6">
    <source>
        <dbReference type="ARBA" id="ARBA00022840"/>
    </source>
</evidence>
<evidence type="ECO:0000313" key="13">
    <source>
        <dbReference type="Proteomes" id="UP000620559"/>
    </source>
</evidence>
<dbReference type="Pfam" id="PF00069">
    <property type="entry name" value="Pkinase"/>
    <property type="match status" value="1"/>
</dbReference>
<keyword evidence="2" id="KW-0723">Serine/threonine-protein kinase</keyword>
<dbReference type="EMBL" id="JADEWL010000037">
    <property type="protein sequence ID" value="MBE9213590.1"/>
    <property type="molecule type" value="Genomic_DNA"/>
</dbReference>
<dbReference type="RefSeq" id="WP_193920646.1">
    <property type="nucleotide sequence ID" value="NZ_JADEWL010000037.1"/>
</dbReference>
<feature type="compositionally biased region" description="Low complexity" evidence="10">
    <location>
        <begin position="404"/>
        <end position="414"/>
    </location>
</feature>
<evidence type="ECO:0000256" key="10">
    <source>
        <dbReference type="SAM" id="MobiDB-lite"/>
    </source>
</evidence>
<dbReference type="GO" id="GO:0005524">
    <property type="term" value="F:ATP binding"/>
    <property type="evidence" value="ECO:0007669"/>
    <property type="project" value="UniProtKB-UniRule"/>
</dbReference>
<dbReference type="PROSITE" id="PS50011">
    <property type="entry name" value="PROTEIN_KINASE_DOM"/>
    <property type="match status" value="1"/>
</dbReference>
<dbReference type="Gene3D" id="2.60.120.380">
    <property type="match status" value="1"/>
</dbReference>
<evidence type="ECO:0000256" key="8">
    <source>
        <dbReference type="ARBA" id="ARBA00048679"/>
    </source>
</evidence>
<evidence type="ECO:0000256" key="1">
    <source>
        <dbReference type="ARBA" id="ARBA00012513"/>
    </source>
</evidence>
<keyword evidence="3" id="KW-0808">Transferase</keyword>
<feature type="region of interest" description="Disordered" evidence="10">
    <location>
        <begin position="669"/>
        <end position="722"/>
    </location>
</feature>
<keyword evidence="6 9" id="KW-0067">ATP-binding</keyword>
<comment type="catalytic activity">
    <reaction evidence="7">
        <text>L-threonyl-[protein] + ATP = O-phospho-L-threonyl-[protein] + ADP + H(+)</text>
        <dbReference type="Rhea" id="RHEA:46608"/>
        <dbReference type="Rhea" id="RHEA-COMP:11060"/>
        <dbReference type="Rhea" id="RHEA-COMP:11605"/>
        <dbReference type="ChEBI" id="CHEBI:15378"/>
        <dbReference type="ChEBI" id="CHEBI:30013"/>
        <dbReference type="ChEBI" id="CHEBI:30616"/>
        <dbReference type="ChEBI" id="CHEBI:61977"/>
        <dbReference type="ChEBI" id="CHEBI:456216"/>
        <dbReference type="EC" id="2.7.11.1"/>
    </reaction>
</comment>
<dbReference type="CDD" id="cd14014">
    <property type="entry name" value="STKc_PknB_like"/>
    <property type="match status" value="1"/>
</dbReference>
<evidence type="ECO:0000313" key="12">
    <source>
        <dbReference type="EMBL" id="MBE9213590.1"/>
    </source>
</evidence>
<evidence type="ECO:0000256" key="9">
    <source>
        <dbReference type="PROSITE-ProRule" id="PRU10141"/>
    </source>
</evidence>
<evidence type="ECO:0000256" key="7">
    <source>
        <dbReference type="ARBA" id="ARBA00047899"/>
    </source>
</evidence>
<dbReference type="GO" id="GO:0004674">
    <property type="term" value="F:protein serine/threonine kinase activity"/>
    <property type="evidence" value="ECO:0007669"/>
    <property type="project" value="UniProtKB-KW"/>
</dbReference>
<feature type="domain" description="Protein kinase" evidence="11">
    <location>
        <begin position="45"/>
        <end position="320"/>
    </location>
</feature>
<feature type="compositionally biased region" description="Basic and acidic residues" evidence="10">
    <location>
        <begin position="420"/>
        <end position="432"/>
    </location>
</feature>
<protein>
    <recommendedName>
        <fullName evidence="1">non-specific serine/threonine protein kinase</fullName>
        <ecNumber evidence="1">2.7.11.1</ecNumber>
    </recommendedName>
</protein>
<feature type="binding site" evidence="9">
    <location>
        <position position="75"/>
    </location>
    <ligand>
        <name>ATP</name>
        <dbReference type="ChEBI" id="CHEBI:30616"/>
    </ligand>
</feature>
<dbReference type="SUPFAM" id="SSF56112">
    <property type="entry name" value="Protein kinase-like (PK-like)"/>
    <property type="match status" value="1"/>
</dbReference>
<comment type="caution">
    <text evidence="12">The sequence shown here is derived from an EMBL/GenBank/DDBJ whole genome shotgun (WGS) entry which is preliminary data.</text>
</comment>
<dbReference type="PROSITE" id="PS00109">
    <property type="entry name" value="PROTEIN_KINASE_TYR"/>
    <property type="match status" value="1"/>
</dbReference>
<reference evidence="12" key="1">
    <citation type="submission" date="2020-10" db="EMBL/GenBank/DDBJ databases">
        <authorList>
            <person name="Castelo-Branco R."/>
            <person name="Eusebio N."/>
            <person name="Adriana R."/>
            <person name="Vieira A."/>
            <person name="Brugerolle De Fraissinette N."/>
            <person name="Rezende De Castro R."/>
            <person name="Schneider M.P."/>
            <person name="Vasconcelos V."/>
            <person name="Leao P.N."/>
        </authorList>
    </citation>
    <scope>NUCLEOTIDE SEQUENCE</scope>
    <source>
        <strain evidence="12">LEGE 06105</strain>
    </source>
</reference>
<feature type="compositionally biased region" description="Pro residues" evidence="10">
    <location>
        <begin position="691"/>
        <end position="722"/>
    </location>
</feature>
<evidence type="ECO:0000256" key="5">
    <source>
        <dbReference type="ARBA" id="ARBA00022777"/>
    </source>
</evidence>
<dbReference type="InterPro" id="IPR011009">
    <property type="entry name" value="Kinase-like_dom_sf"/>
</dbReference>
<gene>
    <name evidence="12" type="ORF">IQ247_13090</name>
</gene>
<dbReference type="InterPro" id="IPR008266">
    <property type="entry name" value="Tyr_kinase_AS"/>
</dbReference>
<evidence type="ECO:0000259" key="11">
    <source>
        <dbReference type="PROSITE" id="PS50011"/>
    </source>
</evidence>
<accession>A0A8J7F4U2</accession>
<sequence length="722" mass="81071">MTFIKCSKGHENPPGSRFCLHCGEMLHDSPMSQSIQPGQTLGERYLIVRQLGQGGFGRTYLAEDVNRFRELCVLKEFSPQVQTEYVLQKSEQLFEREASVLYKLQHPQIPRFRELLRLKINHKEYLILVQDYVEGENYRFLLDNRLKQGMKFSETEVKQLLQQILPVLDYIHSLGVIHRDISPDNLILRKSDQLPVLIDFGGVKQVVATVASQYYAPGSTPTTPMPTLLGKVGYAPPEQMQTGLVEPHSDLYALAATVLVLLTGKQPAELIDNYNLQWQWRREVNLSPAFGVVLDKMLSTAPRERYQNANQVLQALNPAFTNNNPVLQTLPPQLQPPQQTEQTVAVAPAVQSPSFAAPGFPEPQSKSTTWLTPGKIAAIFLTTIALGGVTYFGVSQITSREDSTPTVTPTSTEPPVDPKFSPEERERKEKLKSQRERLGIDYNFYVRLVNQIFWNRNPSLNGRTLSDESQDAELREQWDKTANELLDKMSQLSSDARRRLGTFTAADRDRWKVQVNNINVGSRSVYDLADAPFYSNFPEQKSRNFINEPVGQVWHGFVFDKLNAVLARSAFEKLQFASGDTGVNRSGNFRNRQGKIFIAQLGKGQEMEVNLTASPKVLLSIYSPSGKTVLLEDSTRRSWSGTLDENGYYEFVIVSTSSQSEDYRLGLQVENAAPPPEPTVEPEPTSEPTSEPTPEPTSEPTSEPTPEPTPTPTEEPVPESTP</sequence>
<dbReference type="PANTHER" id="PTHR24363:SF0">
    <property type="entry name" value="SERINE_THREONINE KINASE LIKE DOMAIN CONTAINING 1"/>
    <property type="match status" value="1"/>
</dbReference>
<dbReference type="AlphaFoldDB" id="A0A8J7F4U2"/>
<keyword evidence="13" id="KW-1185">Reference proteome</keyword>
<keyword evidence="5 12" id="KW-0418">Kinase</keyword>
<comment type="catalytic activity">
    <reaction evidence="8">
        <text>L-seryl-[protein] + ATP = O-phospho-L-seryl-[protein] + ADP + H(+)</text>
        <dbReference type="Rhea" id="RHEA:17989"/>
        <dbReference type="Rhea" id="RHEA-COMP:9863"/>
        <dbReference type="Rhea" id="RHEA-COMP:11604"/>
        <dbReference type="ChEBI" id="CHEBI:15378"/>
        <dbReference type="ChEBI" id="CHEBI:29999"/>
        <dbReference type="ChEBI" id="CHEBI:30616"/>
        <dbReference type="ChEBI" id="CHEBI:83421"/>
        <dbReference type="ChEBI" id="CHEBI:456216"/>
        <dbReference type="EC" id="2.7.11.1"/>
    </reaction>
</comment>
<dbReference type="Gene3D" id="3.30.200.20">
    <property type="entry name" value="Phosphorylase Kinase, domain 1"/>
    <property type="match status" value="1"/>
</dbReference>
<evidence type="ECO:0000256" key="4">
    <source>
        <dbReference type="ARBA" id="ARBA00022741"/>
    </source>
</evidence>
<dbReference type="PROSITE" id="PS00107">
    <property type="entry name" value="PROTEIN_KINASE_ATP"/>
    <property type="match status" value="1"/>
</dbReference>
<feature type="region of interest" description="Disordered" evidence="10">
    <location>
        <begin position="398"/>
        <end position="432"/>
    </location>
</feature>
<keyword evidence="4 9" id="KW-0547">Nucleotide-binding</keyword>